<accession>A0A068S2X1</accession>
<proteinExistence type="inferred from homology"/>
<dbReference type="EC" id="2.1.1.204" evidence="6"/>
<reference evidence="12" key="1">
    <citation type="submission" date="2013-08" db="EMBL/GenBank/DDBJ databases">
        <title>Gene expansion shapes genome architecture in the human pathogen Lichtheimia corymbifera: an evolutionary genomics analysis in the ancient terrestrial Mucorales (Mucoromycotina).</title>
        <authorList>
            <person name="Schwartze V.U."/>
            <person name="Winter S."/>
            <person name="Shelest E."/>
            <person name="Marcet-Houben M."/>
            <person name="Horn F."/>
            <person name="Wehner S."/>
            <person name="Hoffmann K."/>
            <person name="Riege K."/>
            <person name="Sammeth M."/>
            <person name="Nowrousian M."/>
            <person name="Valiante V."/>
            <person name="Linde J."/>
            <person name="Jacobsen I.D."/>
            <person name="Marz M."/>
            <person name="Brakhage A.A."/>
            <person name="Gabaldon T."/>
            <person name="Bocker S."/>
            <person name="Voigt K."/>
        </authorList>
    </citation>
    <scope>NUCLEOTIDE SEQUENCE [LARGE SCALE GENOMIC DNA]</scope>
    <source>
        <strain evidence="12">FSU 9682</strain>
    </source>
</reference>
<evidence type="ECO:0000256" key="6">
    <source>
        <dbReference type="ARBA" id="ARBA00039081"/>
    </source>
</evidence>
<dbReference type="GO" id="GO:0008168">
    <property type="term" value="F:methyltransferase activity"/>
    <property type="evidence" value="ECO:0007669"/>
    <property type="project" value="UniProtKB-KW"/>
</dbReference>
<keyword evidence="4" id="KW-0689">Ribosomal protein</keyword>
<keyword evidence="3 9" id="KW-0949">S-adenosyl-L-methionine</keyword>
<dbReference type="InterPro" id="IPR029063">
    <property type="entry name" value="SAM-dependent_MTases_sf"/>
</dbReference>
<dbReference type="GO" id="GO:0005840">
    <property type="term" value="C:ribosome"/>
    <property type="evidence" value="ECO:0007669"/>
    <property type="project" value="UniProtKB-KW"/>
</dbReference>
<dbReference type="InterPro" id="IPR031303">
    <property type="entry name" value="C5_meth_CS"/>
</dbReference>
<name>A0A068S2X1_9FUNG</name>
<evidence type="ECO:0000256" key="7">
    <source>
        <dbReference type="ARBA" id="ARBA00039681"/>
    </source>
</evidence>
<dbReference type="VEuPathDB" id="FungiDB:LCOR_06691.1"/>
<keyword evidence="13" id="KW-1185">Reference proteome</keyword>
<dbReference type="AlphaFoldDB" id="A0A068S2X1"/>
<dbReference type="PROSITE" id="PS51679">
    <property type="entry name" value="SAM_MT_C5"/>
    <property type="match status" value="1"/>
</dbReference>
<dbReference type="GO" id="GO:1990904">
    <property type="term" value="C:ribonucleoprotein complex"/>
    <property type="evidence" value="ECO:0007669"/>
    <property type="project" value="UniProtKB-KW"/>
</dbReference>
<keyword evidence="1 9" id="KW-0489">Methyltransferase</keyword>
<sequence>MEPLRMLEFYSGIGGMHFAATLAKWNFQVVKAFDINNVANDVYKHNFGSKTVGQRQIEALTLEYYDRVAADVWTMSPPCQPYTRVGLQQGSQDARSRSFLYLLDVLKKMVHRPRYILVENVKGFEESDSRDMLVETLKECGYIFQEFLLTPLQLGIPNSRMRYYLLAKREPSSFAYPPTGTILGFIPGSEKMSNEFIDNRDRSLTNEDQLINASTSAVNVAQVSEYLDPTEQNLDAYLVSDKVLFKHGHAFDIVKPSTKRSCCFTKGYYHYVEATGSVLQMNEDLDTDETFAKATAKKEQGDEEGALELLRPLRLRYFTPREVANLMGFPSTFSFPETSTLKQKYRTLGNSINVRLVAELMKYLGKVHGSLARAGKVKSQTPKVAKQEKKKSLTGRAKKRQVYNRRFVNVTTAIGGKRRMNPAPTQGP</sequence>
<dbReference type="STRING" id="1263082.A0A068S2X1"/>
<evidence type="ECO:0000256" key="4">
    <source>
        <dbReference type="ARBA" id="ARBA00022980"/>
    </source>
</evidence>
<dbReference type="Pfam" id="PF04758">
    <property type="entry name" value="Ribosomal_S30"/>
    <property type="match status" value="1"/>
</dbReference>
<evidence type="ECO:0000313" key="13">
    <source>
        <dbReference type="Proteomes" id="UP000027586"/>
    </source>
</evidence>
<evidence type="ECO:0000313" key="12">
    <source>
        <dbReference type="EMBL" id="CDH55556.1"/>
    </source>
</evidence>
<dbReference type="GO" id="GO:0005634">
    <property type="term" value="C:nucleus"/>
    <property type="evidence" value="ECO:0007669"/>
    <property type="project" value="TreeGrafter"/>
</dbReference>
<feature type="active site" evidence="9">
    <location>
        <position position="79"/>
    </location>
</feature>
<organism evidence="12 13">
    <name type="scientific">Lichtheimia corymbifera JMRC:FSU:9682</name>
    <dbReference type="NCBI Taxonomy" id="1263082"/>
    <lineage>
        <taxon>Eukaryota</taxon>
        <taxon>Fungi</taxon>
        <taxon>Fungi incertae sedis</taxon>
        <taxon>Mucoromycota</taxon>
        <taxon>Mucoromycotina</taxon>
        <taxon>Mucoromycetes</taxon>
        <taxon>Mucorales</taxon>
        <taxon>Lichtheimiaceae</taxon>
        <taxon>Lichtheimia</taxon>
    </lineage>
</organism>
<evidence type="ECO:0000256" key="5">
    <source>
        <dbReference type="ARBA" id="ARBA00023274"/>
    </source>
</evidence>
<dbReference type="SUPFAM" id="SSF53335">
    <property type="entry name" value="S-adenosyl-L-methionine-dependent methyltransferases"/>
    <property type="match status" value="1"/>
</dbReference>
<keyword evidence="2 9" id="KW-0808">Transferase</keyword>
<dbReference type="PRINTS" id="PR00105">
    <property type="entry name" value="C5METTRFRASE"/>
</dbReference>
<dbReference type="Gene3D" id="3.90.120.10">
    <property type="entry name" value="DNA Methylase, subunit A, domain 2"/>
    <property type="match status" value="1"/>
</dbReference>
<protein>
    <recommendedName>
        <fullName evidence="7">tRNA (cytosine(38)-C(5))-methyltransferase</fullName>
        <ecNumber evidence="6">2.1.1.204</ecNumber>
    </recommendedName>
    <alternativeName>
        <fullName evidence="8">DNA (cytosine-5)-methyltransferase-like protein 2</fullName>
    </alternativeName>
</protein>
<evidence type="ECO:0000256" key="8">
    <source>
        <dbReference type="ARBA" id="ARBA00042810"/>
    </source>
</evidence>
<evidence type="ECO:0000256" key="11">
    <source>
        <dbReference type="SAM" id="MobiDB-lite"/>
    </source>
</evidence>
<dbReference type="EMBL" id="CBTN010000030">
    <property type="protein sequence ID" value="CDH55556.1"/>
    <property type="molecule type" value="Genomic_DNA"/>
</dbReference>
<evidence type="ECO:0000256" key="3">
    <source>
        <dbReference type="ARBA" id="ARBA00022691"/>
    </source>
</evidence>
<dbReference type="PROSITE" id="PS00095">
    <property type="entry name" value="C5_MTASE_2"/>
    <property type="match status" value="1"/>
</dbReference>
<keyword evidence="5" id="KW-0687">Ribonucleoprotein</keyword>
<dbReference type="InterPro" id="IPR050750">
    <property type="entry name" value="C5-MTase"/>
</dbReference>
<evidence type="ECO:0000256" key="10">
    <source>
        <dbReference type="RuleBase" id="RU000416"/>
    </source>
</evidence>
<dbReference type="GO" id="GO:0032259">
    <property type="term" value="P:methylation"/>
    <property type="evidence" value="ECO:0007669"/>
    <property type="project" value="UniProtKB-KW"/>
</dbReference>
<dbReference type="OrthoDB" id="414133at2759"/>
<dbReference type="Pfam" id="PF00145">
    <property type="entry name" value="DNA_methylase"/>
    <property type="match status" value="1"/>
</dbReference>
<dbReference type="InterPro" id="IPR006846">
    <property type="entry name" value="Ribosomal_eS30"/>
</dbReference>
<evidence type="ECO:0000256" key="9">
    <source>
        <dbReference type="PROSITE-ProRule" id="PRU01016"/>
    </source>
</evidence>
<dbReference type="PANTHER" id="PTHR46098:SF1">
    <property type="entry name" value="TRNA (CYTOSINE(38)-C(5))-METHYLTRANSFERASE"/>
    <property type="match status" value="1"/>
</dbReference>
<dbReference type="PANTHER" id="PTHR46098">
    <property type="entry name" value="TRNA (CYTOSINE(38)-C(5))-METHYLTRANSFERASE"/>
    <property type="match status" value="1"/>
</dbReference>
<evidence type="ECO:0000256" key="1">
    <source>
        <dbReference type="ARBA" id="ARBA00022603"/>
    </source>
</evidence>
<dbReference type="NCBIfam" id="TIGR00675">
    <property type="entry name" value="dcm"/>
    <property type="match status" value="1"/>
</dbReference>
<dbReference type="GO" id="GO:0006412">
    <property type="term" value="P:translation"/>
    <property type="evidence" value="ECO:0007669"/>
    <property type="project" value="InterPro"/>
</dbReference>
<dbReference type="Proteomes" id="UP000027586">
    <property type="component" value="Unassembled WGS sequence"/>
</dbReference>
<dbReference type="GO" id="GO:0003735">
    <property type="term" value="F:structural constituent of ribosome"/>
    <property type="evidence" value="ECO:0007669"/>
    <property type="project" value="InterPro"/>
</dbReference>
<dbReference type="InterPro" id="IPR001525">
    <property type="entry name" value="C5_MeTfrase"/>
</dbReference>
<gene>
    <name evidence="12" type="ORF">LCOR_06691.1</name>
</gene>
<comment type="caution">
    <text evidence="12">The sequence shown here is derived from an EMBL/GenBank/DDBJ whole genome shotgun (WGS) entry which is preliminary data.</text>
</comment>
<feature type="region of interest" description="Disordered" evidence="11">
    <location>
        <begin position="374"/>
        <end position="397"/>
    </location>
</feature>
<dbReference type="Gene3D" id="3.40.50.150">
    <property type="entry name" value="Vaccinia Virus protein VP39"/>
    <property type="match status" value="1"/>
</dbReference>
<evidence type="ECO:0000256" key="2">
    <source>
        <dbReference type="ARBA" id="ARBA00022679"/>
    </source>
</evidence>
<comment type="similarity">
    <text evidence="9 10">Belongs to the class I-like SAM-binding methyltransferase superfamily. C5-methyltransferase family.</text>
</comment>